<protein>
    <submittedName>
        <fullName evidence="3">Aliphatic sulfonates-binding protein</fullName>
    </submittedName>
</protein>
<dbReference type="EMBL" id="CP036259">
    <property type="protein sequence ID" value="QDR79339.1"/>
    <property type="molecule type" value="Genomic_DNA"/>
</dbReference>
<keyword evidence="4" id="KW-1185">Reference proteome</keyword>
<dbReference type="RefSeq" id="WP_144348999.1">
    <property type="nucleotide sequence ID" value="NZ_CP036259.1"/>
</dbReference>
<dbReference type="Proteomes" id="UP000320776">
    <property type="component" value="Chromosome"/>
</dbReference>
<dbReference type="PANTHER" id="PTHR30024">
    <property type="entry name" value="ALIPHATIC SULFONATES-BINDING PROTEIN-RELATED"/>
    <property type="match status" value="1"/>
</dbReference>
<feature type="domain" description="SsuA/THI5-like" evidence="2">
    <location>
        <begin position="62"/>
        <end position="277"/>
    </location>
</feature>
<dbReference type="SUPFAM" id="SSF53850">
    <property type="entry name" value="Periplasmic binding protein-like II"/>
    <property type="match status" value="1"/>
</dbReference>
<gene>
    <name evidence="3" type="primary">ssuA_2</name>
    <name evidence="3" type="ORF">SPTER_06130</name>
</gene>
<dbReference type="PANTHER" id="PTHR30024:SF42">
    <property type="entry name" value="ALIPHATIC SULFONATES-BINDING PROTEIN-RELATED"/>
    <property type="match status" value="1"/>
</dbReference>
<dbReference type="PROSITE" id="PS51257">
    <property type="entry name" value="PROKAR_LIPOPROTEIN"/>
    <property type="match status" value="1"/>
</dbReference>
<organism evidence="3 4">
    <name type="scientific">Sporomusa termitida</name>
    <dbReference type="NCBI Taxonomy" id="2377"/>
    <lineage>
        <taxon>Bacteria</taxon>
        <taxon>Bacillati</taxon>
        <taxon>Bacillota</taxon>
        <taxon>Negativicutes</taxon>
        <taxon>Selenomonadales</taxon>
        <taxon>Sporomusaceae</taxon>
        <taxon>Sporomusa</taxon>
    </lineage>
</organism>
<evidence type="ECO:0000256" key="1">
    <source>
        <dbReference type="SAM" id="SignalP"/>
    </source>
</evidence>
<reference evidence="3 4" key="1">
    <citation type="submission" date="2019-02" db="EMBL/GenBank/DDBJ databases">
        <title>Closed genome of Sporomusa termitida DSM 4440.</title>
        <authorList>
            <person name="Poehlein A."/>
            <person name="Daniel R."/>
        </authorList>
    </citation>
    <scope>NUCLEOTIDE SEQUENCE [LARGE SCALE GENOMIC DNA]</scope>
    <source>
        <strain evidence="3 4">DSM 4440</strain>
    </source>
</reference>
<proteinExistence type="predicted"/>
<dbReference type="OrthoDB" id="9815602at2"/>
<dbReference type="KEGG" id="sted:SPTER_06130"/>
<sequence>MKRGIVLTLLLLFIAIAIAFTGCGSSNHSGGHAEQTAAAAGDTKKLFPIRVAGDGTANGEVVIGNEVGIFREEGIEIIFTGVLKGGATELQTIAQGINDAFINAHPFVVAQAIMAGVKVKAVAPGMIDDPEFPHVRYLVREDSPIKTLDDIVGKKVSQSSSSSVCQDGYLKLYLQQHNLPLNVEWVKLPNPGQQEQALRQGLVDMTTSHPPFSGITVQQPGIRQVATSYDIVKTPGAGLSVRGFSEKFIAEHPDIVRAFCRALQKSHKWINANQQEATAIMAKKLKVDNQEHVSVFRYEERGSIDPVYMDLWIKMSEDIGLWQPGAIKATDIYTNEFAPKD</sequence>
<evidence type="ECO:0000313" key="3">
    <source>
        <dbReference type="EMBL" id="QDR79339.1"/>
    </source>
</evidence>
<evidence type="ECO:0000259" key="2">
    <source>
        <dbReference type="Pfam" id="PF09084"/>
    </source>
</evidence>
<evidence type="ECO:0000313" key="4">
    <source>
        <dbReference type="Proteomes" id="UP000320776"/>
    </source>
</evidence>
<dbReference type="Pfam" id="PF09084">
    <property type="entry name" value="NMT1"/>
    <property type="match status" value="1"/>
</dbReference>
<name>A0A517DPQ9_9FIRM</name>
<keyword evidence="1" id="KW-0732">Signal</keyword>
<dbReference type="AlphaFoldDB" id="A0A517DPQ9"/>
<dbReference type="Gene3D" id="3.40.190.10">
    <property type="entry name" value="Periplasmic binding protein-like II"/>
    <property type="match status" value="2"/>
</dbReference>
<feature type="chain" id="PRO_5038349204" evidence="1">
    <location>
        <begin position="20"/>
        <end position="341"/>
    </location>
</feature>
<dbReference type="InterPro" id="IPR015168">
    <property type="entry name" value="SsuA/THI5"/>
</dbReference>
<feature type="signal peptide" evidence="1">
    <location>
        <begin position="1"/>
        <end position="19"/>
    </location>
</feature>
<accession>A0A517DPQ9</accession>